<organism evidence="5 6">
    <name type="scientific">Candidatus Saganbacteria bacterium CG08_land_8_20_14_0_20_45_16</name>
    <dbReference type="NCBI Taxonomy" id="2014293"/>
    <lineage>
        <taxon>Bacteria</taxon>
        <taxon>Bacillati</taxon>
        <taxon>Saganbacteria</taxon>
    </lineage>
</organism>
<evidence type="ECO:0000313" key="6">
    <source>
        <dbReference type="Proteomes" id="UP000231343"/>
    </source>
</evidence>
<dbReference type="Proteomes" id="UP000231343">
    <property type="component" value="Unassembled WGS sequence"/>
</dbReference>
<proteinExistence type="predicted"/>
<dbReference type="GO" id="GO:0004222">
    <property type="term" value="F:metalloendopeptidase activity"/>
    <property type="evidence" value="ECO:0007669"/>
    <property type="project" value="TreeGrafter"/>
</dbReference>
<dbReference type="InterPro" id="IPR016047">
    <property type="entry name" value="M23ase_b-sheet_dom"/>
</dbReference>
<keyword evidence="2" id="KW-0175">Coiled coil</keyword>
<feature type="coiled-coil region" evidence="2">
    <location>
        <begin position="176"/>
        <end position="228"/>
    </location>
</feature>
<dbReference type="SUPFAM" id="SSF57997">
    <property type="entry name" value="Tropomyosin"/>
    <property type="match status" value="1"/>
</dbReference>
<accession>A0A2H0Y1Q6</accession>
<feature type="domain" description="Peptidoglycan hydrolase PcsB coiled-coil" evidence="4">
    <location>
        <begin position="99"/>
        <end position="169"/>
    </location>
</feature>
<feature type="domain" description="M23ase beta-sheet core" evidence="3">
    <location>
        <begin position="279"/>
        <end position="373"/>
    </location>
</feature>
<keyword evidence="1" id="KW-0732">Signal</keyword>
<comment type="caution">
    <text evidence="5">The sequence shown here is derived from an EMBL/GenBank/DDBJ whole genome shotgun (WGS) entry which is preliminary data.</text>
</comment>
<gene>
    <name evidence="5" type="ORF">COT42_00555</name>
</gene>
<sequence>MKRVFCLGLLIFLSLSLICGSVVRSEQAGTIEEQRLKEIEKELAQNKQKLEKAKKEEQAVLGRLVVIKTELTKTKTNLNLTQNKITVNEKKIGTLASEIRELEQALSTKQSRLRQRLVEVYKNSSLNYFQLLLTAESMSDFFNRLYFFRKIVEFDSELMMAVRTDFQKSTQKKQLLQSKTKEIKSLAEEISQKKQEITKQASEKSQVYEQLKVRRKTYEAKIAELGKSSKDLEVLILKKAAGSRDGVVRGSGQLTWPLIGKITSRFGWRRHPLWGRRDFHTGVDIAAKYGTPIKAADSGEVIFAGWWDGYGKAIVINHGHSISTVYGHQSRLYKKVGDTVVKGQVIGLVGSTGYSTGPHLHFEVRLKGKPQDPMPYLPK</sequence>
<reference evidence="5 6" key="1">
    <citation type="submission" date="2017-09" db="EMBL/GenBank/DDBJ databases">
        <title>Depth-based differentiation of microbial function through sediment-hosted aquifers and enrichment of novel symbionts in the deep terrestrial subsurface.</title>
        <authorList>
            <person name="Probst A.J."/>
            <person name="Ladd B."/>
            <person name="Jarett J.K."/>
            <person name="Geller-Mcgrath D.E."/>
            <person name="Sieber C.M."/>
            <person name="Emerson J.B."/>
            <person name="Anantharaman K."/>
            <person name="Thomas B.C."/>
            <person name="Malmstrom R."/>
            <person name="Stieglmeier M."/>
            <person name="Klingl A."/>
            <person name="Woyke T."/>
            <person name="Ryan C.M."/>
            <person name="Banfield J.F."/>
        </authorList>
    </citation>
    <scope>NUCLEOTIDE SEQUENCE [LARGE SCALE GENOMIC DNA]</scope>
    <source>
        <strain evidence="5">CG08_land_8_20_14_0_20_45_16</strain>
    </source>
</reference>
<dbReference type="EMBL" id="PEYM01000006">
    <property type="protein sequence ID" value="PIS31647.1"/>
    <property type="molecule type" value="Genomic_DNA"/>
</dbReference>
<evidence type="ECO:0000259" key="3">
    <source>
        <dbReference type="Pfam" id="PF01551"/>
    </source>
</evidence>
<evidence type="ECO:0000256" key="1">
    <source>
        <dbReference type="ARBA" id="ARBA00022729"/>
    </source>
</evidence>
<dbReference type="PANTHER" id="PTHR21666:SF289">
    <property type="entry name" value="L-ALA--D-GLU ENDOPEPTIDASE"/>
    <property type="match status" value="1"/>
</dbReference>
<dbReference type="Pfam" id="PF24568">
    <property type="entry name" value="CC_PcsB"/>
    <property type="match status" value="1"/>
</dbReference>
<evidence type="ECO:0000259" key="4">
    <source>
        <dbReference type="Pfam" id="PF24568"/>
    </source>
</evidence>
<dbReference type="FunFam" id="2.70.70.10:FF:000006">
    <property type="entry name" value="M23 family peptidase"/>
    <property type="match status" value="1"/>
</dbReference>
<dbReference type="PANTHER" id="PTHR21666">
    <property type="entry name" value="PEPTIDASE-RELATED"/>
    <property type="match status" value="1"/>
</dbReference>
<dbReference type="InterPro" id="IPR057309">
    <property type="entry name" value="PcsB_CC"/>
</dbReference>
<protein>
    <submittedName>
        <fullName evidence="5">Uncharacterized protein</fullName>
    </submittedName>
</protein>
<evidence type="ECO:0000313" key="5">
    <source>
        <dbReference type="EMBL" id="PIS31647.1"/>
    </source>
</evidence>
<feature type="coiled-coil region" evidence="2">
    <location>
        <begin position="33"/>
        <end position="60"/>
    </location>
</feature>
<dbReference type="Pfam" id="PF01551">
    <property type="entry name" value="Peptidase_M23"/>
    <property type="match status" value="1"/>
</dbReference>
<dbReference type="CDD" id="cd12797">
    <property type="entry name" value="M23_peptidase"/>
    <property type="match status" value="1"/>
</dbReference>
<evidence type="ECO:0000256" key="2">
    <source>
        <dbReference type="SAM" id="Coils"/>
    </source>
</evidence>
<dbReference type="Gene3D" id="2.70.70.10">
    <property type="entry name" value="Glucose Permease (Domain IIA)"/>
    <property type="match status" value="1"/>
</dbReference>
<dbReference type="Gene3D" id="6.10.250.3150">
    <property type="match status" value="1"/>
</dbReference>
<dbReference type="SUPFAM" id="SSF51261">
    <property type="entry name" value="Duplicated hybrid motif"/>
    <property type="match status" value="1"/>
</dbReference>
<dbReference type="AlphaFoldDB" id="A0A2H0Y1Q6"/>
<dbReference type="InterPro" id="IPR011055">
    <property type="entry name" value="Dup_hybrid_motif"/>
</dbReference>
<dbReference type="InterPro" id="IPR050570">
    <property type="entry name" value="Cell_wall_metabolism_enzyme"/>
</dbReference>
<name>A0A2H0Y1Q6_UNCSA</name>